<sequence>MSAQITVTIAGSERQVPEQTTAADLFEGDRAVLVARVNGELRDLAHVVADGDVVEPVTAAEQDGLDVLRHSAAHVLAQAVQEVNPKARLGIGPPVRDGFYYDFDVEEAFTPEDLKALEKVMQRIVNEGQTFVRREVSDADAAVELADEPYKIELIGLKGGAAGEAAEGADVEVGGAQLTIYDNVKRDGTRAWGDLCRGPHVPTTKVLGNAFKLMRSGGAYWRGSEKNPQLQRVYGTAWATKDELKAYLDRLAEAEKRDHRKIGAEQDLFSFPDELGSGLAVFHPKGGVIKREMEDYVRRRHIEEGFQYVGTPHISKDGLFHTSGHLPYYADTMFPAMEFEGTEYRLKAMNCPMHNLIFRSRGRSYRELPLRLFEFGSVYRFEKSGVVHGLTRVRGMTQDDSHSYVTAEQAPGEIKHLLDFVLSLLRDFGMDDYYLELSTRETEGDKKDKFIGSDEQWEHATEVLRDVATESGLELVMDPGGAAYYGPKISVQARDAIGRTWQMSTIQYDFNQPERFGLEYQAADGSRQQPVMIHSAKFGSIERFLGVLVEHYAGAFPPWLSPVQVLMVPVAEEYSDYLHDVADQLRRKGIRVEIDDSDDRFPKKIRNASKSRVPFTLIAGEEDRSAGAVSFRYRSGEQKNGVPVADAIAEVVAAVESRVQV</sequence>
<dbReference type="InterPro" id="IPR045864">
    <property type="entry name" value="aa-tRNA-synth_II/BPL/LPL"/>
</dbReference>
<keyword evidence="6 13" id="KW-0547">Nucleotide-binding</keyword>
<dbReference type="SUPFAM" id="SSF55186">
    <property type="entry name" value="ThrRS/AlaRS common domain"/>
    <property type="match status" value="1"/>
</dbReference>
<evidence type="ECO:0000256" key="1">
    <source>
        <dbReference type="ARBA" id="ARBA00008226"/>
    </source>
</evidence>
<comment type="caution">
    <text evidence="16">The sequence shown here is derived from an EMBL/GenBank/DDBJ whole genome shotgun (WGS) entry which is preliminary data.</text>
</comment>
<dbReference type="InterPro" id="IPR012947">
    <property type="entry name" value="tRNA_SAD"/>
</dbReference>
<dbReference type="Pfam" id="PF03129">
    <property type="entry name" value="HGTP_anticodon"/>
    <property type="match status" value="1"/>
</dbReference>
<comment type="cofactor">
    <cofactor evidence="13">
        <name>Zn(2+)</name>
        <dbReference type="ChEBI" id="CHEBI:29105"/>
    </cofactor>
    <text evidence="13">Binds 1 zinc ion per subunit.</text>
</comment>
<dbReference type="InterPro" id="IPR002314">
    <property type="entry name" value="aa-tRNA-synt_IIb"/>
</dbReference>
<dbReference type="InterPro" id="IPR047246">
    <property type="entry name" value="ThrRS_anticodon"/>
</dbReference>
<keyword evidence="7 13" id="KW-0862">Zinc</keyword>
<dbReference type="CDD" id="cd00860">
    <property type="entry name" value="ThrRS_anticodon"/>
    <property type="match status" value="1"/>
</dbReference>
<keyword evidence="5 13" id="KW-0479">Metal-binding</keyword>
<organism evidence="16 17">
    <name type="scientific">Pedococcus ginsenosidimutans</name>
    <dbReference type="NCBI Taxonomy" id="490570"/>
    <lineage>
        <taxon>Bacteria</taxon>
        <taxon>Bacillati</taxon>
        <taxon>Actinomycetota</taxon>
        <taxon>Actinomycetes</taxon>
        <taxon>Micrococcales</taxon>
        <taxon>Intrasporangiaceae</taxon>
        <taxon>Pedococcus</taxon>
    </lineage>
</organism>
<evidence type="ECO:0000256" key="5">
    <source>
        <dbReference type="ARBA" id="ARBA00022723"/>
    </source>
</evidence>
<evidence type="ECO:0000256" key="3">
    <source>
        <dbReference type="ARBA" id="ARBA00022555"/>
    </source>
</evidence>
<comment type="subunit">
    <text evidence="13">Homodimer.</text>
</comment>
<evidence type="ECO:0000256" key="9">
    <source>
        <dbReference type="ARBA" id="ARBA00022884"/>
    </source>
</evidence>
<comment type="catalytic activity">
    <reaction evidence="12 13">
        <text>tRNA(Thr) + L-threonine + ATP = L-threonyl-tRNA(Thr) + AMP + diphosphate + H(+)</text>
        <dbReference type="Rhea" id="RHEA:24624"/>
        <dbReference type="Rhea" id="RHEA-COMP:9670"/>
        <dbReference type="Rhea" id="RHEA-COMP:9704"/>
        <dbReference type="ChEBI" id="CHEBI:15378"/>
        <dbReference type="ChEBI" id="CHEBI:30616"/>
        <dbReference type="ChEBI" id="CHEBI:33019"/>
        <dbReference type="ChEBI" id="CHEBI:57926"/>
        <dbReference type="ChEBI" id="CHEBI:78442"/>
        <dbReference type="ChEBI" id="CHEBI:78534"/>
        <dbReference type="ChEBI" id="CHEBI:456215"/>
        <dbReference type="EC" id="6.1.1.3"/>
    </reaction>
</comment>
<name>A0ABP8YHU4_9MICO</name>
<comment type="similarity">
    <text evidence="1 13">Belongs to the class-II aminoacyl-tRNA synthetase family.</text>
</comment>
<evidence type="ECO:0000313" key="17">
    <source>
        <dbReference type="Proteomes" id="UP001500556"/>
    </source>
</evidence>
<dbReference type="RefSeq" id="WP_345504613.1">
    <property type="nucleotide sequence ID" value="NZ_BAABLO010000012.1"/>
</dbReference>
<keyword evidence="8 13" id="KW-0067">ATP-binding</keyword>
<dbReference type="InterPro" id="IPR004154">
    <property type="entry name" value="Anticodon-bd"/>
</dbReference>
<dbReference type="Proteomes" id="UP001500556">
    <property type="component" value="Unassembled WGS sequence"/>
</dbReference>
<accession>A0ABP8YHU4</accession>
<dbReference type="PROSITE" id="PS50862">
    <property type="entry name" value="AA_TRNA_LIGASE_II"/>
    <property type="match status" value="1"/>
</dbReference>
<dbReference type="EMBL" id="BAABLO010000012">
    <property type="protein sequence ID" value="GAA4729325.1"/>
    <property type="molecule type" value="Genomic_DNA"/>
</dbReference>
<dbReference type="PANTHER" id="PTHR11451">
    <property type="entry name" value="THREONINE-TRNA LIGASE"/>
    <property type="match status" value="1"/>
</dbReference>
<keyword evidence="17" id="KW-1185">Reference proteome</keyword>
<feature type="binding site" evidence="13">
    <location>
        <position position="402"/>
    </location>
    <ligand>
        <name>Zn(2+)</name>
        <dbReference type="ChEBI" id="CHEBI:29105"/>
        <note>catalytic</note>
    </ligand>
</feature>
<evidence type="ECO:0000313" key="16">
    <source>
        <dbReference type="EMBL" id="GAA4729325.1"/>
    </source>
</evidence>
<evidence type="ECO:0000256" key="7">
    <source>
        <dbReference type="ARBA" id="ARBA00022833"/>
    </source>
</evidence>
<evidence type="ECO:0000259" key="15">
    <source>
        <dbReference type="PROSITE" id="PS51880"/>
    </source>
</evidence>
<dbReference type="EC" id="6.1.1.3" evidence="13"/>
<keyword evidence="11 13" id="KW-0030">Aminoacyl-tRNA synthetase</keyword>
<evidence type="ECO:0000256" key="12">
    <source>
        <dbReference type="ARBA" id="ARBA00049515"/>
    </source>
</evidence>
<dbReference type="InterPro" id="IPR006195">
    <property type="entry name" value="aa-tRNA-synth_II"/>
</dbReference>
<protein>
    <recommendedName>
        <fullName evidence="13">Threonine--tRNA ligase</fullName>
        <ecNumber evidence="13">6.1.1.3</ecNumber>
    </recommendedName>
    <alternativeName>
        <fullName evidence="13">Threonyl-tRNA synthetase</fullName>
        <shortName evidence="13">ThrRS</shortName>
    </alternativeName>
</protein>
<dbReference type="HAMAP" id="MF_00184">
    <property type="entry name" value="Thr_tRNA_synth"/>
    <property type="match status" value="1"/>
</dbReference>
<evidence type="ECO:0000256" key="10">
    <source>
        <dbReference type="ARBA" id="ARBA00022917"/>
    </source>
</evidence>
<dbReference type="PANTHER" id="PTHR11451:SF44">
    <property type="entry name" value="THREONINE--TRNA LIGASE, CHLOROPLASTIC_MITOCHONDRIAL 2"/>
    <property type="match status" value="1"/>
</dbReference>
<keyword evidence="3 13" id="KW-0820">tRNA-binding</keyword>
<comment type="caution">
    <text evidence="13">Lacks conserved residue(s) required for the propagation of feature annotation.</text>
</comment>
<evidence type="ECO:0000256" key="11">
    <source>
        <dbReference type="ARBA" id="ARBA00023146"/>
    </source>
</evidence>
<dbReference type="Gene3D" id="3.30.54.20">
    <property type="match status" value="1"/>
</dbReference>
<evidence type="ECO:0000256" key="4">
    <source>
        <dbReference type="ARBA" id="ARBA00022598"/>
    </source>
</evidence>
<feature type="binding site" evidence="13">
    <location>
        <position position="351"/>
    </location>
    <ligand>
        <name>Zn(2+)</name>
        <dbReference type="ChEBI" id="CHEBI:29105"/>
        <note>catalytic</note>
    </ligand>
</feature>
<dbReference type="InterPro" id="IPR018163">
    <property type="entry name" value="Thr/Ala-tRNA-synth_IIc_edit"/>
</dbReference>
<dbReference type="SUPFAM" id="SSF52954">
    <property type="entry name" value="Class II aaRS ABD-related"/>
    <property type="match status" value="1"/>
</dbReference>
<dbReference type="GO" id="GO:0016874">
    <property type="term" value="F:ligase activity"/>
    <property type="evidence" value="ECO:0007669"/>
    <property type="project" value="UniProtKB-KW"/>
</dbReference>
<dbReference type="Gene3D" id="3.40.50.800">
    <property type="entry name" value="Anticodon-binding domain"/>
    <property type="match status" value="1"/>
</dbReference>
<feature type="domain" description="Aminoacyl-transfer RNA synthetases class-II family profile" evidence="14">
    <location>
        <begin position="249"/>
        <end position="557"/>
    </location>
</feature>
<dbReference type="NCBIfam" id="TIGR00418">
    <property type="entry name" value="thrS"/>
    <property type="match status" value="1"/>
</dbReference>
<keyword evidence="10 13" id="KW-0648">Protein biosynthesis</keyword>
<keyword evidence="2 13" id="KW-0963">Cytoplasm</keyword>
<evidence type="ECO:0000256" key="2">
    <source>
        <dbReference type="ARBA" id="ARBA00022490"/>
    </source>
</evidence>
<feature type="domain" description="TGS" evidence="15">
    <location>
        <begin position="1"/>
        <end position="58"/>
    </location>
</feature>
<evidence type="ECO:0000256" key="6">
    <source>
        <dbReference type="ARBA" id="ARBA00022741"/>
    </source>
</evidence>
<keyword evidence="9 13" id="KW-0694">RNA-binding</keyword>
<comment type="subcellular location">
    <subcellularLocation>
        <location evidence="13">Cytoplasm</location>
    </subcellularLocation>
</comment>
<dbReference type="CDD" id="cd00771">
    <property type="entry name" value="ThrRS_core"/>
    <property type="match status" value="1"/>
</dbReference>
<dbReference type="InterPro" id="IPR004095">
    <property type="entry name" value="TGS"/>
</dbReference>
<evidence type="ECO:0000256" key="13">
    <source>
        <dbReference type="HAMAP-Rule" id="MF_00184"/>
    </source>
</evidence>
<dbReference type="InterPro" id="IPR033728">
    <property type="entry name" value="ThrRS_core"/>
</dbReference>
<keyword evidence="4 13" id="KW-0436">Ligase</keyword>
<dbReference type="SMART" id="SM00863">
    <property type="entry name" value="tRNA_SAD"/>
    <property type="match status" value="1"/>
</dbReference>
<dbReference type="Gene3D" id="3.30.980.10">
    <property type="entry name" value="Threonyl-trna Synthetase, Chain A, domain 2"/>
    <property type="match status" value="1"/>
</dbReference>
<dbReference type="PROSITE" id="PS51880">
    <property type="entry name" value="TGS"/>
    <property type="match status" value="1"/>
</dbReference>
<dbReference type="InterPro" id="IPR036621">
    <property type="entry name" value="Anticodon-bd_dom_sf"/>
</dbReference>
<proteinExistence type="inferred from homology"/>
<evidence type="ECO:0000256" key="8">
    <source>
        <dbReference type="ARBA" id="ARBA00022840"/>
    </source>
</evidence>
<dbReference type="SUPFAM" id="SSF55681">
    <property type="entry name" value="Class II aaRS and biotin synthetases"/>
    <property type="match status" value="1"/>
</dbReference>
<reference evidence="17" key="1">
    <citation type="journal article" date="2019" name="Int. J. Syst. Evol. Microbiol.">
        <title>The Global Catalogue of Microorganisms (GCM) 10K type strain sequencing project: providing services to taxonomists for standard genome sequencing and annotation.</title>
        <authorList>
            <consortium name="The Broad Institute Genomics Platform"/>
            <consortium name="The Broad Institute Genome Sequencing Center for Infectious Disease"/>
            <person name="Wu L."/>
            <person name="Ma J."/>
        </authorList>
    </citation>
    <scope>NUCLEOTIDE SEQUENCE [LARGE SCALE GENOMIC DNA]</scope>
    <source>
        <strain evidence="17">JCM 18961</strain>
    </source>
</reference>
<dbReference type="PRINTS" id="PR01047">
    <property type="entry name" value="TRNASYNTHTHR"/>
</dbReference>
<dbReference type="Gene3D" id="3.30.930.10">
    <property type="entry name" value="Bira Bifunctional Protein, Domain 2"/>
    <property type="match status" value="1"/>
</dbReference>
<dbReference type="Pfam" id="PF07973">
    <property type="entry name" value="tRNA_SAD"/>
    <property type="match status" value="1"/>
</dbReference>
<feature type="binding site" evidence="13">
    <location>
        <position position="534"/>
    </location>
    <ligand>
        <name>Zn(2+)</name>
        <dbReference type="ChEBI" id="CHEBI:29105"/>
        <note>catalytic</note>
    </ligand>
</feature>
<evidence type="ECO:0000259" key="14">
    <source>
        <dbReference type="PROSITE" id="PS50862"/>
    </source>
</evidence>
<gene>
    <name evidence="13 16" type="primary">thrS</name>
    <name evidence="16" type="ORF">GCM10025782_30240</name>
</gene>
<dbReference type="InterPro" id="IPR002320">
    <property type="entry name" value="Thr-tRNA-ligase_IIa"/>
</dbReference>
<dbReference type="Pfam" id="PF00587">
    <property type="entry name" value="tRNA-synt_2b"/>
    <property type="match status" value="1"/>
</dbReference>